<keyword evidence="3" id="KW-1185">Reference proteome</keyword>
<evidence type="ECO:0000256" key="1">
    <source>
        <dbReference type="ARBA" id="ARBA00006484"/>
    </source>
</evidence>
<dbReference type="EMBL" id="AOMT01000005">
    <property type="protein sequence ID" value="KDN25675.1"/>
    <property type="molecule type" value="Genomic_DNA"/>
</dbReference>
<comment type="similarity">
    <text evidence="1">Belongs to the short-chain dehydrogenases/reductases (SDR) family.</text>
</comment>
<protein>
    <submittedName>
        <fullName evidence="2">Oxidoreductase</fullName>
    </submittedName>
</protein>
<dbReference type="eggNOG" id="COG1028">
    <property type="taxonomic scope" value="Bacteria"/>
</dbReference>
<dbReference type="RefSeq" id="WP_036362015.1">
    <property type="nucleotide sequence ID" value="NZ_AOMT01000005.1"/>
</dbReference>
<dbReference type="PANTHER" id="PTHR42820:SF1">
    <property type="entry name" value="SHORT-CHAIN DEHYDROGENASE_REDUCTASE FAMILY PROTEIN"/>
    <property type="match status" value="1"/>
</dbReference>
<dbReference type="FunFam" id="3.40.50.720:FF:000084">
    <property type="entry name" value="Short-chain dehydrogenase reductase"/>
    <property type="match status" value="1"/>
</dbReference>
<name>A0A066UF56_9GAMM</name>
<organism evidence="2 3">
    <name type="scientific">Moraxella bovoculi 237</name>
    <dbReference type="NCBI Taxonomy" id="743974"/>
    <lineage>
        <taxon>Bacteria</taxon>
        <taxon>Pseudomonadati</taxon>
        <taxon>Pseudomonadota</taxon>
        <taxon>Gammaproteobacteria</taxon>
        <taxon>Moraxellales</taxon>
        <taxon>Moraxellaceae</taxon>
        <taxon>Moraxella</taxon>
    </lineage>
</organism>
<dbReference type="Pfam" id="PF13561">
    <property type="entry name" value="adh_short_C2"/>
    <property type="match status" value="1"/>
</dbReference>
<dbReference type="Proteomes" id="UP000035860">
    <property type="component" value="Unassembled WGS sequence"/>
</dbReference>
<dbReference type="PRINTS" id="PR00080">
    <property type="entry name" value="SDRFAMILY"/>
</dbReference>
<dbReference type="InterPro" id="IPR002347">
    <property type="entry name" value="SDR_fam"/>
</dbReference>
<dbReference type="NCBIfam" id="NF005559">
    <property type="entry name" value="PRK07231.1"/>
    <property type="match status" value="1"/>
</dbReference>
<dbReference type="InterPro" id="IPR020904">
    <property type="entry name" value="Sc_DH/Rdtase_CS"/>
</dbReference>
<dbReference type="InterPro" id="IPR036291">
    <property type="entry name" value="NAD(P)-bd_dom_sf"/>
</dbReference>
<evidence type="ECO:0000313" key="2">
    <source>
        <dbReference type="EMBL" id="KDN25675.1"/>
    </source>
</evidence>
<dbReference type="PANTHER" id="PTHR42820">
    <property type="entry name" value="SHORT-CHAIN DEHYDROGENASE REDUCTASE"/>
    <property type="match status" value="1"/>
</dbReference>
<dbReference type="PROSITE" id="PS00061">
    <property type="entry name" value="ADH_SHORT"/>
    <property type="match status" value="1"/>
</dbReference>
<dbReference type="Gene3D" id="3.40.50.720">
    <property type="entry name" value="NAD(P)-binding Rossmann-like Domain"/>
    <property type="match status" value="1"/>
</dbReference>
<dbReference type="OrthoDB" id="9806974at2"/>
<reference evidence="2 3" key="1">
    <citation type="journal article" date="2014" name="Genome Announc.">
        <title>Draft Genome Sequence of Moraxella bovoculi Strain 237T (ATCC BAA-1259T) Isolated from a Calf with Infectious Bovine Keratoconjunctivitis.</title>
        <authorList>
            <person name="Calcutt M.J."/>
            <person name="Foecking M.F."/>
            <person name="Martin N.T."/>
            <person name="Mhlanga-Mutangadura T."/>
            <person name="Reilly T.J."/>
        </authorList>
    </citation>
    <scope>NUCLEOTIDE SEQUENCE [LARGE SCALE GENOMIC DNA]</scope>
    <source>
        <strain evidence="2 3">237</strain>
    </source>
</reference>
<sequence length="251" mass="26628">MRLLDKVALITGAGSGLGEYSAKAFAKQGAKIIITDINEELGNQVANTINTDGGQAIFARLDVTNEQSWAEAVKIATDQFGKIDILINSAGMACSKNIEDSTIEDLRKSFALNTEGPFLGMKAVAPVMAKNGGGSIINIASMAGMVGLANATPYSTSKGATRLLSKSAASYYAQKGYNIRVNNLNPAYVVTPMLESVYTEEQIDSLANIFPLKRIASLDDVANALIYLASDESSFVTGFDLNLDSGYLSMK</sequence>
<comment type="caution">
    <text evidence="2">The sequence shown here is derived from an EMBL/GenBank/DDBJ whole genome shotgun (WGS) entry which is preliminary data.</text>
</comment>
<dbReference type="AlphaFoldDB" id="A0A066UF56"/>
<accession>A0A066UF56</accession>
<proteinExistence type="inferred from homology"/>
<evidence type="ECO:0000313" key="3">
    <source>
        <dbReference type="Proteomes" id="UP000035860"/>
    </source>
</evidence>
<dbReference type="PRINTS" id="PR00081">
    <property type="entry name" value="GDHRDH"/>
</dbReference>
<dbReference type="SUPFAM" id="SSF51735">
    <property type="entry name" value="NAD(P)-binding Rossmann-fold domains"/>
    <property type="match status" value="1"/>
</dbReference>
<gene>
    <name evidence="2" type="ORF">MBO_00685</name>
</gene>